<dbReference type="Proteomes" id="UP000071641">
    <property type="component" value="Unassembled WGS sequence"/>
</dbReference>
<dbReference type="RefSeq" id="WP_062664992.1">
    <property type="nucleotide sequence ID" value="NZ_FIZX01000002.1"/>
</dbReference>
<name>A0A128F8W3_9GAMM</name>
<reference evidence="2" key="1">
    <citation type="submission" date="2016-02" db="EMBL/GenBank/DDBJ databases">
        <authorList>
            <person name="Rodrigo-Torres Lidia"/>
            <person name="Arahal R.David."/>
        </authorList>
    </citation>
    <scope>NUCLEOTIDE SEQUENCE [LARGE SCALE GENOMIC DNA]</scope>
    <source>
        <strain evidence="2">CECT 9029</strain>
    </source>
</reference>
<sequence length="97" mass="10975">MQTHKEIITALKATLLIVAATSLVGCSTSRHDQLADLGFSTPYMEGYDDGCHSKVTAAQTNRDGYRQDPERMFKEPRYANGWNDGYEQCFVANKEFY</sequence>
<protein>
    <recommendedName>
        <fullName evidence="3">Lipoprotein</fullName>
    </recommendedName>
</protein>
<dbReference type="OrthoDB" id="5540985at2"/>
<dbReference type="PROSITE" id="PS51257">
    <property type="entry name" value="PROKAR_LIPOPROTEIN"/>
    <property type="match status" value="1"/>
</dbReference>
<accession>A0A128F8W3</accession>
<organism evidence="1 2">
    <name type="scientific">Grimontia celer</name>
    <dbReference type="NCBI Taxonomy" id="1796497"/>
    <lineage>
        <taxon>Bacteria</taxon>
        <taxon>Pseudomonadati</taxon>
        <taxon>Pseudomonadota</taxon>
        <taxon>Gammaproteobacteria</taxon>
        <taxon>Vibrionales</taxon>
        <taxon>Vibrionaceae</taxon>
        <taxon>Grimontia</taxon>
    </lineage>
</organism>
<evidence type="ECO:0008006" key="3">
    <source>
        <dbReference type="Google" id="ProtNLM"/>
    </source>
</evidence>
<evidence type="ECO:0000313" key="2">
    <source>
        <dbReference type="Proteomes" id="UP000071641"/>
    </source>
</evidence>
<evidence type="ECO:0000313" key="1">
    <source>
        <dbReference type="EMBL" id="CZF82746.1"/>
    </source>
</evidence>
<proteinExistence type="predicted"/>
<gene>
    <name evidence="1" type="ORF">GCE9029_03411</name>
</gene>
<dbReference type="EMBL" id="FIZX01000002">
    <property type="protein sequence ID" value="CZF82746.1"/>
    <property type="molecule type" value="Genomic_DNA"/>
</dbReference>
<dbReference type="AlphaFoldDB" id="A0A128F8W3"/>
<keyword evidence="2" id="KW-1185">Reference proteome</keyword>